<dbReference type="OrthoDB" id="7785529at2759"/>
<sequence length="81" mass="8942">MTLPTPPRDDGEEDVKKSKGPITLDAKQHSFEFEFVIPNNLELPSFMEVGVGTAECKGASQNGVVLIRMCHLDKDGRQEVL</sequence>
<protein>
    <submittedName>
        <fullName evidence="2">Uncharacterized protein</fullName>
    </submittedName>
</protein>
<name>A0A432ZYC0_9FUNG</name>
<dbReference type="Proteomes" id="UP000268093">
    <property type="component" value="Unassembled WGS sequence"/>
</dbReference>
<evidence type="ECO:0000313" key="2">
    <source>
        <dbReference type="EMBL" id="RUO95474.1"/>
    </source>
</evidence>
<evidence type="ECO:0000313" key="3">
    <source>
        <dbReference type="Proteomes" id="UP000268093"/>
    </source>
</evidence>
<accession>A0A432ZYC0</accession>
<proteinExistence type="predicted"/>
<dbReference type="AlphaFoldDB" id="A0A432ZYC0"/>
<dbReference type="EMBL" id="RBNI01029442">
    <property type="protein sequence ID" value="RUO95474.1"/>
    <property type="molecule type" value="Genomic_DNA"/>
</dbReference>
<comment type="caution">
    <text evidence="2">The sequence shown here is derived from an EMBL/GenBank/DDBJ whole genome shotgun (WGS) entry which is preliminary data.</text>
</comment>
<organism evidence="2 3">
    <name type="scientific">Jimgerdemannia flammicorona</name>
    <dbReference type="NCBI Taxonomy" id="994334"/>
    <lineage>
        <taxon>Eukaryota</taxon>
        <taxon>Fungi</taxon>
        <taxon>Fungi incertae sedis</taxon>
        <taxon>Mucoromycota</taxon>
        <taxon>Mucoromycotina</taxon>
        <taxon>Endogonomycetes</taxon>
        <taxon>Endogonales</taxon>
        <taxon>Endogonaceae</taxon>
        <taxon>Jimgerdemannia</taxon>
    </lineage>
</organism>
<evidence type="ECO:0000256" key="1">
    <source>
        <dbReference type="SAM" id="MobiDB-lite"/>
    </source>
</evidence>
<feature type="region of interest" description="Disordered" evidence="1">
    <location>
        <begin position="1"/>
        <end position="21"/>
    </location>
</feature>
<gene>
    <name evidence="2" type="ORF">BC936DRAFT_143941</name>
</gene>
<reference evidence="2 3" key="1">
    <citation type="journal article" date="2018" name="New Phytol.">
        <title>Phylogenomics of Endogonaceae and evolution of mycorrhizas within Mucoromycota.</title>
        <authorList>
            <person name="Chang Y."/>
            <person name="Desiro A."/>
            <person name="Na H."/>
            <person name="Sandor L."/>
            <person name="Lipzen A."/>
            <person name="Clum A."/>
            <person name="Barry K."/>
            <person name="Grigoriev I.V."/>
            <person name="Martin F.M."/>
            <person name="Stajich J.E."/>
            <person name="Smith M.E."/>
            <person name="Bonito G."/>
            <person name="Spatafora J.W."/>
        </authorList>
    </citation>
    <scope>NUCLEOTIDE SEQUENCE [LARGE SCALE GENOMIC DNA]</scope>
    <source>
        <strain evidence="2 3">GMNB39</strain>
    </source>
</reference>
<keyword evidence="3" id="KW-1185">Reference proteome</keyword>